<dbReference type="InterPro" id="IPR055170">
    <property type="entry name" value="GFO_IDH_MocA-like_dom"/>
</dbReference>
<evidence type="ECO:0000313" key="6">
    <source>
        <dbReference type="Proteomes" id="UP001321486"/>
    </source>
</evidence>
<dbReference type="RefSeq" id="WP_286346139.1">
    <property type="nucleotide sequence ID" value="NZ_AP027732.1"/>
</dbReference>
<dbReference type="Proteomes" id="UP001321486">
    <property type="component" value="Chromosome"/>
</dbReference>
<accession>A0ABM8GM98</accession>
<dbReference type="SUPFAM" id="SSF51735">
    <property type="entry name" value="NAD(P)-binding Rossmann-fold domains"/>
    <property type="match status" value="1"/>
</dbReference>
<dbReference type="InterPro" id="IPR000683">
    <property type="entry name" value="Gfo/Idh/MocA-like_OxRdtase_N"/>
</dbReference>
<feature type="domain" description="Gfo/Idh/MocA-like oxidoreductase N-terminal" evidence="3">
    <location>
        <begin position="6"/>
        <end position="126"/>
    </location>
</feature>
<sequence length="373" mass="39993">MTKTTVRVGQVGAGFIGQMHSLAFNNAGFSQRQPSIAANLVALADRSVEAREAAASRYGWSATYGDWTDVLKQDLGLFINAGPNDLHFDPTIGAAQAGIPVFCEKPLASSAGVAHELWKAVAATGVEHRCAFMHRFIPAVQYARELIASGELGEIRHFRSRFLMDMVGPDGEITWRFDRGRSGAGAIGDLGSHHIDLARFLVGEVTEVSALTQTWTVDPSNRITDVNDDSFIAIGRLANGATASFEASRVAAAHALSGEFEIDGTKGSISWKMERLNELVIRRPGGGPSTQMVTRSGDPLEGFWLPGGVQGSHPVGWNECFAHQAHDMLALAAGTSTGSVAATFEDGYRVAEIVDTIEEAAHERKMLPVVFKS</sequence>
<organism evidence="5 6">
    <name type="scientific">Frondihabitans sucicola</name>
    <dbReference type="NCBI Taxonomy" id="1268041"/>
    <lineage>
        <taxon>Bacteria</taxon>
        <taxon>Bacillati</taxon>
        <taxon>Actinomycetota</taxon>
        <taxon>Actinomycetes</taxon>
        <taxon>Micrococcales</taxon>
        <taxon>Microbacteriaceae</taxon>
        <taxon>Frondihabitans</taxon>
    </lineage>
</organism>
<dbReference type="PANTHER" id="PTHR43818">
    <property type="entry name" value="BCDNA.GH03377"/>
    <property type="match status" value="1"/>
</dbReference>
<evidence type="ECO:0000256" key="2">
    <source>
        <dbReference type="ARBA" id="ARBA00023027"/>
    </source>
</evidence>
<dbReference type="SUPFAM" id="SSF55347">
    <property type="entry name" value="Glyceraldehyde-3-phosphate dehydrogenase-like, C-terminal domain"/>
    <property type="match status" value="1"/>
</dbReference>
<dbReference type="Gene3D" id="3.30.360.10">
    <property type="entry name" value="Dihydrodipicolinate Reductase, domain 2"/>
    <property type="match status" value="1"/>
</dbReference>
<dbReference type="Gene3D" id="3.40.50.720">
    <property type="entry name" value="NAD(P)-binding Rossmann-like Domain"/>
    <property type="match status" value="1"/>
</dbReference>
<evidence type="ECO:0000259" key="4">
    <source>
        <dbReference type="Pfam" id="PF22725"/>
    </source>
</evidence>
<evidence type="ECO:0000256" key="1">
    <source>
        <dbReference type="ARBA" id="ARBA00023002"/>
    </source>
</evidence>
<dbReference type="InterPro" id="IPR050463">
    <property type="entry name" value="Gfo/Idh/MocA_oxidrdct_glycsds"/>
</dbReference>
<proteinExistence type="predicted"/>
<keyword evidence="6" id="KW-1185">Reference proteome</keyword>
<gene>
    <name evidence="5" type="ORF">GCM10025867_15680</name>
</gene>
<evidence type="ECO:0000313" key="5">
    <source>
        <dbReference type="EMBL" id="BDZ49327.1"/>
    </source>
</evidence>
<protein>
    <submittedName>
        <fullName evidence="5">Dehydrogenase MviM</fullName>
    </submittedName>
</protein>
<dbReference type="PANTHER" id="PTHR43818:SF11">
    <property type="entry name" value="BCDNA.GH03377"/>
    <property type="match status" value="1"/>
</dbReference>
<dbReference type="Pfam" id="PF22725">
    <property type="entry name" value="GFO_IDH_MocA_C3"/>
    <property type="match status" value="1"/>
</dbReference>
<keyword evidence="1" id="KW-0560">Oxidoreductase</keyword>
<name>A0ABM8GM98_9MICO</name>
<reference evidence="6" key="1">
    <citation type="journal article" date="2019" name="Int. J. Syst. Evol. Microbiol.">
        <title>The Global Catalogue of Microorganisms (GCM) 10K type strain sequencing project: providing services to taxonomists for standard genome sequencing and annotation.</title>
        <authorList>
            <consortium name="The Broad Institute Genomics Platform"/>
            <consortium name="The Broad Institute Genome Sequencing Center for Infectious Disease"/>
            <person name="Wu L."/>
            <person name="Ma J."/>
        </authorList>
    </citation>
    <scope>NUCLEOTIDE SEQUENCE [LARGE SCALE GENOMIC DNA]</scope>
    <source>
        <strain evidence="6">NBRC 108728</strain>
    </source>
</reference>
<evidence type="ECO:0000259" key="3">
    <source>
        <dbReference type="Pfam" id="PF01408"/>
    </source>
</evidence>
<dbReference type="InterPro" id="IPR036291">
    <property type="entry name" value="NAD(P)-bd_dom_sf"/>
</dbReference>
<keyword evidence="2" id="KW-0520">NAD</keyword>
<dbReference type="Pfam" id="PF01408">
    <property type="entry name" value="GFO_IDH_MocA"/>
    <property type="match status" value="1"/>
</dbReference>
<dbReference type="EMBL" id="AP027732">
    <property type="protein sequence ID" value="BDZ49327.1"/>
    <property type="molecule type" value="Genomic_DNA"/>
</dbReference>
<feature type="domain" description="GFO/IDH/MocA-like oxidoreductase" evidence="4">
    <location>
        <begin position="140"/>
        <end position="269"/>
    </location>
</feature>